<dbReference type="SUPFAM" id="SSF56235">
    <property type="entry name" value="N-terminal nucleophile aminohydrolases (Ntn hydrolases)"/>
    <property type="match status" value="1"/>
</dbReference>
<name>A0A7X0IZV3_9SPHI</name>
<keyword evidence="2" id="KW-0378">Hydrolase</keyword>
<comment type="caution">
    <text evidence="2">The sequence shown here is derived from an EMBL/GenBank/DDBJ whole genome shotgun (WGS) entry which is preliminary data.</text>
</comment>
<dbReference type="AlphaFoldDB" id="A0A7X0IZV3"/>
<evidence type="ECO:0000313" key="2">
    <source>
        <dbReference type="EMBL" id="MBB6498490.1"/>
    </source>
</evidence>
<dbReference type="InterPro" id="IPR010430">
    <property type="entry name" value="DUF1028"/>
</dbReference>
<dbReference type="SUPFAM" id="SSF48452">
    <property type="entry name" value="TPR-like"/>
    <property type="match status" value="1"/>
</dbReference>
<dbReference type="RefSeq" id="WP_184622659.1">
    <property type="nucleotide sequence ID" value="NZ_JACHCC010000002.1"/>
</dbReference>
<organism evidence="2 3">
    <name type="scientific">Pedobacter cryoconitis</name>
    <dbReference type="NCBI Taxonomy" id="188932"/>
    <lineage>
        <taxon>Bacteria</taxon>
        <taxon>Pseudomonadati</taxon>
        <taxon>Bacteroidota</taxon>
        <taxon>Sphingobacteriia</taxon>
        <taxon>Sphingobacteriales</taxon>
        <taxon>Sphingobacteriaceae</taxon>
        <taxon>Pedobacter</taxon>
    </lineage>
</organism>
<accession>A0A7X0IZV3</accession>
<dbReference type="InterPro" id="IPR011990">
    <property type="entry name" value="TPR-like_helical_dom_sf"/>
</dbReference>
<evidence type="ECO:0000313" key="3">
    <source>
        <dbReference type="Proteomes" id="UP000521017"/>
    </source>
</evidence>
<dbReference type="PANTHER" id="PTHR39328">
    <property type="entry name" value="BLL2871 PROTEIN"/>
    <property type="match status" value="1"/>
</dbReference>
<proteinExistence type="predicted"/>
<feature type="chain" id="PRO_5031389332" evidence="1">
    <location>
        <begin position="22"/>
        <end position="410"/>
    </location>
</feature>
<dbReference type="InterPro" id="IPR019734">
    <property type="entry name" value="TPR_rpt"/>
</dbReference>
<sequence>MLRKTLLTLSLLIGLQMISKAQNLPSLITGRNINSTFSIIAYDPNKQEWGIAVATNNIYVGNSTCYVEPGIGAFSVIAETEPKYAINGFQQLKEGKTIEQAINYTKSLDTMADYRQVSGIDAKGNVFAFTGSTLKYWKGNSTDIIRKNFAVMGNQLAPETLHTMAYTFEHSTGTLSERLLKALIAGEHAGGQNSGKQSAALLVKGLNNEWYNNVDLRVDHSRDPFGDLQRLLNYHYGRIRINQATTALVIGNKKYGDSLLNIAVMMTKGWYGIYPKLAKAYLLANNEQKALELIKAAVKAEPKWKANLSAFYCLYKYPEISSLYPENRFTVIDWNNAISMLTDLGKTDQAIALSKKVLQKYPSSSYTWYVLANAYQKNGNIEAARHANETALKCDAENEDAKRLLKIIGH</sequence>
<dbReference type="Proteomes" id="UP000521017">
    <property type="component" value="Unassembled WGS sequence"/>
</dbReference>
<keyword evidence="1" id="KW-0732">Signal</keyword>
<gene>
    <name evidence="2" type="ORF">HDF25_000627</name>
</gene>
<protein>
    <submittedName>
        <fullName evidence="2">Putative Ntn-hydrolase superfamily protein</fullName>
    </submittedName>
</protein>
<reference evidence="2 3" key="1">
    <citation type="submission" date="2020-08" db="EMBL/GenBank/DDBJ databases">
        <title>Genomic Encyclopedia of Type Strains, Phase IV (KMG-V): Genome sequencing to study the core and pangenomes of soil and plant-associated prokaryotes.</title>
        <authorList>
            <person name="Whitman W."/>
        </authorList>
    </citation>
    <scope>NUCLEOTIDE SEQUENCE [LARGE SCALE GENOMIC DNA]</scope>
    <source>
        <strain evidence="2 3">M2T3</strain>
    </source>
</reference>
<feature type="signal peptide" evidence="1">
    <location>
        <begin position="1"/>
        <end position="21"/>
    </location>
</feature>
<dbReference type="Gene3D" id="3.60.20.10">
    <property type="entry name" value="Glutamine Phosphoribosylpyrophosphate, subunit 1, domain 1"/>
    <property type="match status" value="1"/>
</dbReference>
<dbReference type="Pfam" id="PF06267">
    <property type="entry name" value="DUF1028"/>
    <property type="match status" value="1"/>
</dbReference>
<dbReference type="Gene3D" id="1.25.40.10">
    <property type="entry name" value="Tetratricopeptide repeat domain"/>
    <property type="match status" value="1"/>
</dbReference>
<dbReference type="SMART" id="SM00028">
    <property type="entry name" value="TPR"/>
    <property type="match status" value="3"/>
</dbReference>
<dbReference type="InterPro" id="IPR029055">
    <property type="entry name" value="Ntn_hydrolases_N"/>
</dbReference>
<dbReference type="EMBL" id="JACHCC010000002">
    <property type="protein sequence ID" value="MBB6498490.1"/>
    <property type="molecule type" value="Genomic_DNA"/>
</dbReference>
<dbReference type="Pfam" id="PF14559">
    <property type="entry name" value="TPR_19"/>
    <property type="match status" value="1"/>
</dbReference>
<dbReference type="GO" id="GO:0016787">
    <property type="term" value="F:hydrolase activity"/>
    <property type="evidence" value="ECO:0007669"/>
    <property type="project" value="UniProtKB-KW"/>
</dbReference>
<evidence type="ECO:0000256" key="1">
    <source>
        <dbReference type="SAM" id="SignalP"/>
    </source>
</evidence>
<dbReference type="PANTHER" id="PTHR39328:SF1">
    <property type="entry name" value="BLL2871 PROTEIN"/>
    <property type="match status" value="1"/>
</dbReference>